<evidence type="ECO:0000313" key="8">
    <source>
        <dbReference type="Proteomes" id="UP001161390"/>
    </source>
</evidence>
<keyword evidence="3 6" id="KW-0812">Transmembrane</keyword>
<evidence type="ECO:0000256" key="3">
    <source>
        <dbReference type="ARBA" id="ARBA00022692"/>
    </source>
</evidence>
<feature type="transmembrane region" description="Helical" evidence="6">
    <location>
        <begin position="100"/>
        <end position="118"/>
    </location>
</feature>
<sequence>MFKFALYLSRSFLFTWLTVVFGFLVLIGLLDSLANGADIVASGEGFRGTFKYMALRAPVIFDRIFVFTLVVAILLTYVKLIRQHELVALLGFGISATRQVLLMIPVVLGASLASVTFIDYTMAPAVRSLQAWGIGEYKIKNITADNPLWLEDNGAIVRATDRESYETLAKLEIFERNGLGEVQSVIWADRATFTDQGWTLQGVRRLDVAGADGESREAYPVEGSAVWTTNQTPTSIARLAAEPRDLSLSEMRNFMRPGNSGAKPSFAYAFWHAHRLTRPLAAIILLIACAALMQRTGREDTGDRTLILGITLGFIFLIIDGAMATFAASGGIAVLPAIAMPLLAFGLLSAFLLTRTEAL</sequence>
<dbReference type="EMBL" id="BSNJ01000001">
    <property type="protein sequence ID" value="GLQ19409.1"/>
    <property type="molecule type" value="Genomic_DNA"/>
</dbReference>
<gene>
    <name evidence="7" type="ORF">GCM10007854_03640</name>
</gene>
<dbReference type="Pfam" id="PF03739">
    <property type="entry name" value="LptF_LptG"/>
    <property type="match status" value="1"/>
</dbReference>
<dbReference type="RefSeq" id="WP_284369161.1">
    <property type="nucleotide sequence ID" value="NZ_BSNJ01000001.1"/>
</dbReference>
<reference evidence="7" key="2">
    <citation type="submission" date="2023-01" db="EMBL/GenBank/DDBJ databases">
        <title>Draft genome sequence of Algimonas porphyrae strain NBRC 108216.</title>
        <authorList>
            <person name="Sun Q."/>
            <person name="Mori K."/>
        </authorList>
    </citation>
    <scope>NUCLEOTIDE SEQUENCE</scope>
    <source>
        <strain evidence="7">NBRC 108216</strain>
    </source>
</reference>
<accession>A0ABQ5UYA6</accession>
<proteinExistence type="predicted"/>
<evidence type="ECO:0000256" key="4">
    <source>
        <dbReference type="ARBA" id="ARBA00022989"/>
    </source>
</evidence>
<dbReference type="InterPro" id="IPR005495">
    <property type="entry name" value="LptG/LptF_permease"/>
</dbReference>
<feature type="transmembrane region" description="Helical" evidence="6">
    <location>
        <begin position="60"/>
        <end position="80"/>
    </location>
</feature>
<evidence type="ECO:0000256" key="1">
    <source>
        <dbReference type="ARBA" id="ARBA00004651"/>
    </source>
</evidence>
<evidence type="ECO:0000256" key="5">
    <source>
        <dbReference type="ARBA" id="ARBA00023136"/>
    </source>
</evidence>
<evidence type="ECO:0000256" key="2">
    <source>
        <dbReference type="ARBA" id="ARBA00022475"/>
    </source>
</evidence>
<organism evidence="7 8">
    <name type="scientific">Algimonas porphyrae</name>
    <dbReference type="NCBI Taxonomy" id="1128113"/>
    <lineage>
        <taxon>Bacteria</taxon>
        <taxon>Pseudomonadati</taxon>
        <taxon>Pseudomonadota</taxon>
        <taxon>Alphaproteobacteria</taxon>
        <taxon>Maricaulales</taxon>
        <taxon>Robiginitomaculaceae</taxon>
        <taxon>Algimonas</taxon>
    </lineage>
</organism>
<feature type="transmembrane region" description="Helical" evidence="6">
    <location>
        <begin position="332"/>
        <end position="353"/>
    </location>
</feature>
<comment type="subcellular location">
    <subcellularLocation>
        <location evidence="1">Cell membrane</location>
        <topology evidence="1">Multi-pass membrane protein</topology>
    </subcellularLocation>
</comment>
<dbReference type="Proteomes" id="UP001161390">
    <property type="component" value="Unassembled WGS sequence"/>
</dbReference>
<evidence type="ECO:0000256" key="6">
    <source>
        <dbReference type="SAM" id="Phobius"/>
    </source>
</evidence>
<evidence type="ECO:0008006" key="9">
    <source>
        <dbReference type="Google" id="ProtNLM"/>
    </source>
</evidence>
<dbReference type="PANTHER" id="PTHR33529">
    <property type="entry name" value="SLR0882 PROTEIN-RELATED"/>
    <property type="match status" value="1"/>
</dbReference>
<evidence type="ECO:0000313" key="7">
    <source>
        <dbReference type="EMBL" id="GLQ19409.1"/>
    </source>
</evidence>
<keyword evidence="5 6" id="KW-0472">Membrane</keyword>
<keyword evidence="2" id="KW-1003">Cell membrane</keyword>
<comment type="caution">
    <text evidence="7">The sequence shown here is derived from an EMBL/GenBank/DDBJ whole genome shotgun (WGS) entry which is preliminary data.</text>
</comment>
<reference evidence="7" key="1">
    <citation type="journal article" date="2014" name="Int. J. Syst. Evol. Microbiol.">
        <title>Complete genome of a new Firmicutes species belonging to the dominant human colonic microbiota ('Ruminococcus bicirculans') reveals two chromosomes and a selective capacity to utilize plant glucans.</title>
        <authorList>
            <consortium name="NISC Comparative Sequencing Program"/>
            <person name="Wegmann U."/>
            <person name="Louis P."/>
            <person name="Goesmann A."/>
            <person name="Henrissat B."/>
            <person name="Duncan S.H."/>
            <person name="Flint H.J."/>
        </authorList>
    </citation>
    <scope>NUCLEOTIDE SEQUENCE</scope>
    <source>
        <strain evidence="7">NBRC 108216</strain>
    </source>
</reference>
<protein>
    <recommendedName>
        <fullName evidence="9">LPS export ABC transporter permease LptG</fullName>
    </recommendedName>
</protein>
<keyword evidence="4 6" id="KW-1133">Transmembrane helix</keyword>
<feature type="transmembrane region" description="Helical" evidence="6">
    <location>
        <begin position="305"/>
        <end position="326"/>
    </location>
</feature>
<dbReference type="PANTHER" id="PTHR33529:SF2">
    <property type="entry name" value="LIPOPOLYSACCHARIDE EXPORT SYSTEM PERMEASE PROTEIN LPTG"/>
    <property type="match status" value="1"/>
</dbReference>
<name>A0ABQ5UYA6_9PROT</name>
<keyword evidence="8" id="KW-1185">Reference proteome</keyword>
<feature type="transmembrane region" description="Helical" evidence="6">
    <location>
        <begin position="276"/>
        <end position="293"/>
    </location>
</feature>